<dbReference type="RefSeq" id="WP_072400087.1">
    <property type="nucleotide sequence ID" value="NZ_FPKV01000001.1"/>
</dbReference>
<accession>A0A1K2IAY0</accession>
<feature type="domain" description="DUF2383" evidence="1">
    <location>
        <begin position="7"/>
        <end position="116"/>
    </location>
</feature>
<proteinExistence type="predicted"/>
<protein>
    <recommendedName>
        <fullName evidence="1">DUF2383 domain-containing protein</fullName>
    </recommendedName>
</protein>
<keyword evidence="3" id="KW-1185">Reference proteome</keyword>
<gene>
    <name evidence="2" type="ORF">SAMN05428642_101403</name>
</gene>
<dbReference type="EMBL" id="FPKV01000001">
    <property type="protein sequence ID" value="SFZ89565.1"/>
    <property type="molecule type" value="Genomic_DNA"/>
</dbReference>
<dbReference type="OrthoDB" id="1435738at2"/>
<name>A0A1K2IAY0_9FLAO</name>
<dbReference type="Proteomes" id="UP000182544">
    <property type="component" value="Unassembled WGS sequence"/>
</dbReference>
<evidence type="ECO:0000313" key="3">
    <source>
        <dbReference type="Proteomes" id="UP000182544"/>
    </source>
</evidence>
<sequence length="155" mass="18035">MKKAKKIISSLNKLLIVNHKTEKIFLNALDEVDNIVLKNFFRVSSYERNQFIKSIDFLIREKGGIPTYPQGVFDSNNLLSLNLSEIISTKDEQFLFTEIGRMQVIDIEKYQKALNKFDFPEEIEKLLEGQKNTIVKSLYSIEVHKDLFAKNIVSF</sequence>
<evidence type="ECO:0000259" key="1">
    <source>
        <dbReference type="Pfam" id="PF09537"/>
    </source>
</evidence>
<dbReference type="STRING" id="369401.SAMN05428642_101403"/>
<dbReference type="Pfam" id="PF09537">
    <property type="entry name" value="DUF2383"/>
    <property type="match status" value="1"/>
</dbReference>
<dbReference type="Gene3D" id="1.20.1260.10">
    <property type="match status" value="1"/>
</dbReference>
<evidence type="ECO:0000313" key="2">
    <source>
        <dbReference type="EMBL" id="SFZ89565.1"/>
    </source>
</evidence>
<reference evidence="2 3" key="1">
    <citation type="submission" date="2016-10" db="EMBL/GenBank/DDBJ databases">
        <authorList>
            <person name="de Groot N.N."/>
        </authorList>
    </citation>
    <scope>NUCLEOTIDE SEQUENCE [LARGE SCALE GENOMIC DNA]</scope>
    <source>
        <strain evidence="2 3">DSM 18180</strain>
    </source>
</reference>
<dbReference type="InterPro" id="IPR012347">
    <property type="entry name" value="Ferritin-like"/>
</dbReference>
<dbReference type="InterPro" id="IPR019052">
    <property type="entry name" value="DUF2383"/>
</dbReference>
<organism evidence="2 3">
    <name type="scientific">Flaviramulus basaltis</name>
    <dbReference type="NCBI Taxonomy" id="369401"/>
    <lineage>
        <taxon>Bacteria</taxon>
        <taxon>Pseudomonadati</taxon>
        <taxon>Bacteroidota</taxon>
        <taxon>Flavobacteriia</taxon>
        <taxon>Flavobacteriales</taxon>
        <taxon>Flavobacteriaceae</taxon>
        <taxon>Flaviramulus</taxon>
    </lineage>
</organism>
<dbReference type="AlphaFoldDB" id="A0A1K2IAY0"/>